<evidence type="ECO:0000259" key="3">
    <source>
        <dbReference type="Pfam" id="PF10135"/>
    </source>
</evidence>
<feature type="compositionally biased region" description="Basic and acidic residues" evidence="2">
    <location>
        <begin position="108"/>
        <end position="122"/>
    </location>
</feature>
<feature type="region of interest" description="Disordered" evidence="2">
    <location>
        <begin position="99"/>
        <end position="142"/>
    </location>
</feature>
<evidence type="ECO:0000313" key="4">
    <source>
        <dbReference type="EMBL" id="WDE12108.1"/>
    </source>
</evidence>
<sequence>MTKITDAGIYLDPKAINSIKENTNKAEGLEQAADQFETLFLQMVLKSMRSASDALSDEESLGSSKQERMYRDMYDGQLTMAMINKGSIGIADAMVKQLSPAKQTGEAKPAEEQRQNKSDNELKSAANTVANQEVSNDAFRQPLLQVNTINKINKSGAS</sequence>
<accession>A0ABY7VEK1</accession>
<dbReference type="EMBL" id="CP059693">
    <property type="protein sequence ID" value="WDE12108.1"/>
    <property type="molecule type" value="Genomic_DNA"/>
</dbReference>
<dbReference type="Pfam" id="PF10135">
    <property type="entry name" value="Rod-binding"/>
    <property type="match status" value="1"/>
</dbReference>
<dbReference type="Proteomes" id="UP001215231">
    <property type="component" value="Chromosome"/>
</dbReference>
<keyword evidence="1" id="KW-1005">Bacterial flagellum biogenesis</keyword>
<keyword evidence="5" id="KW-1185">Reference proteome</keyword>
<feature type="domain" description="Flagellar protein FlgJ N-terminal" evidence="3">
    <location>
        <begin position="46"/>
        <end position="97"/>
    </location>
</feature>
<feature type="compositionally biased region" description="Polar residues" evidence="2">
    <location>
        <begin position="125"/>
        <end position="135"/>
    </location>
</feature>
<dbReference type="InterPro" id="IPR019301">
    <property type="entry name" value="Flagellar_prot_FlgJ_N"/>
</dbReference>
<evidence type="ECO:0000256" key="1">
    <source>
        <dbReference type="ARBA" id="ARBA00022795"/>
    </source>
</evidence>
<dbReference type="RefSeq" id="WP_274052372.1">
    <property type="nucleotide sequence ID" value="NZ_CP059693.1"/>
</dbReference>
<gene>
    <name evidence="4" type="ORF">H3N35_01060</name>
</gene>
<name>A0ABY7VEK1_9GAMM</name>
<reference evidence="4 5" key="1">
    <citation type="journal article" date="2022" name="Mar. Drugs">
        <title>Bioassay-Guided Fractionation Leads to the Detection of Cholic Acid Generated by the Rare Thalassomonas sp.</title>
        <authorList>
            <person name="Pheiffer F."/>
            <person name="Schneider Y.K."/>
            <person name="Hansen E.H."/>
            <person name="Andersen J.H."/>
            <person name="Isaksson J."/>
            <person name="Busche T."/>
            <person name="R C."/>
            <person name="Kalinowski J."/>
            <person name="Zyl L.V."/>
            <person name="Trindade M."/>
        </authorList>
    </citation>
    <scope>NUCLEOTIDE SEQUENCE [LARGE SCALE GENOMIC DNA]</scope>
    <source>
        <strain evidence="4 5">A5K-61T</strain>
    </source>
</reference>
<proteinExistence type="predicted"/>
<protein>
    <submittedName>
        <fullName evidence="4">Rod-binding protein</fullName>
    </submittedName>
</protein>
<evidence type="ECO:0000313" key="5">
    <source>
        <dbReference type="Proteomes" id="UP001215231"/>
    </source>
</evidence>
<evidence type="ECO:0000256" key="2">
    <source>
        <dbReference type="SAM" id="MobiDB-lite"/>
    </source>
</evidence>
<organism evidence="4 5">
    <name type="scientific">Thalassomonas haliotis</name>
    <dbReference type="NCBI Taxonomy" id="485448"/>
    <lineage>
        <taxon>Bacteria</taxon>
        <taxon>Pseudomonadati</taxon>
        <taxon>Pseudomonadota</taxon>
        <taxon>Gammaproteobacteria</taxon>
        <taxon>Alteromonadales</taxon>
        <taxon>Colwelliaceae</taxon>
        <taxon>Thalassomonas</taxon>
    </lineage>
</organism>